<dbReference type="EMBL" id="JACHKT010000032">
    <property type="protein sequence ID" value="MBB6004945.1"/>
    <property type="molecule type" value="Genomic_DNA"/>
</dbReference>
<comment type="caution">
    <text evidence="1">The sequence shown here is derived from an EMBL/GenBank/DDBJ whole genome shotgun (WGS) entry which is preliminary data.</text>
</comment>
<dbReference type="AlphaFoldDB" id="A0A841ENX9"/>
<name>A0A841ENX9_9BACT</name>
<dbReference type="Proteomes" id="UP000524404">
    <property type="component" value="Unassembled WGS sequence"/>
</dbReference>
<protein>
    <recommendedName>
        <fullName evidence="3">ERCC4 domain-containing protein</fullName>
    </recommendedName>
</protein>
<evidence type="ECO:0000313" key="1">
    <source>
        <dbReference type="EMBL" id="MBB6004945.1"/>
    </source>
</evidence>
<reference evidence="1 2" key="1">
    <citation type="submission" date="2020-08" db="EMBL/GenBank/DDBJ databases">
        <title>Functional genomics of gut bacteria from endangered species of beetles.</title>
        <authorList>
            <person name="Carlos-Shanley C."/>
        </authorList>
    </citation>
    <scope>NUCLEOTIDE SEQUENCE [LARGE SCALE GENOMIC DNA]</scope>
    <source>
        <strain evidence="1 2">S00070</strain>
    </source>
</reference>
<gene>
    <name evidence="1" type="ORF">HNP25_003615</name>
</gene>
<evidence type="ECO:0000313" key="2">
    <source>
        <dbReference type="Proteomes" id="UP000524404"/>
    </source>
</evidence>
<accession>A0A841ENX9</accession>
<dbReference type="RefSeq" id="WP_184136324.1">
    <property type="nucleotide sequence ID" value="NZ_JACHKT010000032.1"/>
</dbReference>
<keyword evidence="2" id="KW-1185">Reference proteome</keyword>
<evidence type="ECO:0008006" key="3">
    <source>
        <dbReference type="Google" id="ProtNLM"/>
    </source>
</evidence>
<organism evidence="1 2">
    <name type="scientific">Arcicella rosea</name>
    <dbReference type="NCBI Taxonomy" id="502909"/>
    <lineage>
        <taxon>Bacteria</taxon>
        <taxon>Pseudomonadati</taxon>
        <taxon>Bacteroidota</taxon>
        <taxon>Cytophagia</taxon>
        <taxon>Cytophagales</taxon>
        <taxon>Flectobacillaceae</taxon>
        <taxon>Arcicella</taxon>
    </lineage>
</organism>
<proteinExistence type="predicted"/>
<sequence length="146" mass="16832">MRLTTNLSEQCVEFNDTRRIAVFKDDKESREFIVNNLRNKSLKKYRVDNCLISEGEKCDYLLVVEDEKLYFIELKGSDLIKAVSQINTSLDKLLSSFSHNAVNGIIVLSKVNTPDLRDTRLIKLSKRLKELNGTLVYGSKKMEEQL</sequence>